<accession>B6FZR2</accession>
<evidence type="ECO:0000313" key="3">
    <source>
        <dbReference type="Proteomes" id="UP000003178"/>
    </source>
</evidence>
<dbReference type="RefSeq" id="WP_006440287.1">
    <property type="nucleotide sequence ID" value="NZ_DS995356.1"/>
</dbReference>
<keyword evidence="3" id="KW-1185">Reference proteome</keyword>
<evidence type="ECO:0000313" key="2">
    <source>
        <dbReference type="EMBL" id="EEA85006.1"/>
    </source>
</evidence>
<comment type="caution">
    <text evidence="2">The sequence shown here is derived from an EMBL/GenBank/DDBJ whole genome shotgun (WGS) entry which is preliminary data.</text>
</comment>
<dbReference type="Proteomes" id="UP000003178">
    <property type="component" value="Unassembled WGS sequence"/>
</dbReference>
<reference evidence="2 3" key="2">
    <citation type="submission" date="2008-10" db="EMBL/GenBank/DDBJ databases">
        <title>Draft genome sequence of Clostridium hiranonis (DSM 13275).</title>
        <authorList>
            <person name="Sudarsanam P."/>
            <person name="Ley R."/>
            <person name="Guruge J."/>
            <person name="Turnbaugh P.J."/>
            <person name="Mahowald M."/>
            <person name="Liep D."/>
            <person name="Gordon J."/>
        </authorList>
    </citation>
    <scope>NUCLEOTIDE SEQUENCE [LARGE SCALE GENOMIC DNA]</scope>
    <source>
        <strain evidence="2 3">DSM 13275</strain>
    </source>
</reference>
<dbReference type="STRING" id="500633.CLOHIR_01366"/>
<dbReference type="OrthoDB" id="9135364at2"/>
<sequence length="57" mass="6289">MSKKDRFEVIYQETGLKSEKTILVDKKTGINYLFVANGFGGGLTPLLDKDGKPVVTK</sequence>
<dbReference type="InterPro" id="IPR045515">
    <property type="entry name" value="DUF6440"/>
</dbReference>
<evidence type="ECO:0000259" key="1">
    <source>
        <dbReference type="Pfam" id="PF20037"/>
    </source>
</evidence>
<dbReference type="Pfam" id="PF20037">
    <property type="entry name" value="DUF6440"/>
    <property type="match status" value="1"/>
</dbReference>
<proteinExistence type="predicted"/>
<dbReference type="eggNOG" id="ENOG5033CYY">
    <property type="taxonomic scope" value="Bacteria"/>
</dbReference>
<organism evidence="2 3">
    <name type="scientific">Peptacetobacter hiranonis (strain DSM 13275 / JCM 10541 / KCTC 15199 / TO-931)</name>
    <name type="common">Clostridium hiranonis</name>
    <dbReference type="NCBI Taxonomy" id="500633"/>
    <lineage>
        <taxon>Bacteria</taxon>
        <taxon>Bacillati</taxon>
        <taxon>Bacillota</taxon>
        <taxon>Clostridia</taxon>
        <taxon>Peptostreptococcales</taxon>
        <taxon>Peptostreptococcaceae</taxon>
        <taxon>Peptacetobacter</taxon>
    </lineage>
</organism>
<dbReference type="EMBL" id="ABWP01000058">
    <property type="protein sequence ID" value="EEA85006.1"/>
    <property type="molecule type" value="Genomic_DNA"/>
</dbReference>
<protein>
    <recommendedName>
        <fullName evidence="1">DUF6440 domain-containing protein</fullName>
    </recommendedName>
</protein>
<dbReference type="AlphaFoldDB" id="B6FZR2"/>
<gene>
    <name evidence="2" type="ORF">CLOHIR_01366</name>
</gene>
<dbReference type="HOGENOM" id="CLU_173156_2_0_9"/>
<feature type="domain" description="DUF6440" evidence="1">
    <location>
        <begin position="6"/>
        <end position="56"/>
    </location>
</feature>
<name>B6FZR2_PEPHT</name>
<reference evidence="2 3" key="1">
    <citation type="submission" date="2008-09" db="EMBL/GenBank/DDBJ databases">
        <authorList>
            <person name="Fulton L."/>
            <person name="Clifton S."/>
            <person name="Fulton B."/>
            <person name="Xu J."/>
            <person name="Minx P."/>
            <person name="Pepin K.H."/>
            <person name="Johnson M."/>
            <person name="Thiruvilangam P."/>
            <person name="Bhonagiri V."/>
            <person name="Nash W.E."/>
            <person name="Mardis E.R."/>
            <person name="Wilson R.K."/>
        </authorList>
    </citation>
    <scope>NUCLEOTIDE SEQUENCE [LARGE SCALE GENOMIC DNA]</scope>
    <source>
        <strain evidence="2 3">DSM 13275</strain>
    </source>
</reference>